<protein>
    <submittedName>
        <fullName evidence="2">Uncharacterized protein</fullName>
    </submittedName>
</protein>
<proteinExistence type="predicted"/>
<keyword evidence="1" id="KW-1133">Transmembrane helix</keyword>
<reference evidence="2" key="1">
    <citation type="journal article" date="2021" name="Open Biol.">
        <title>Shared evolutionary footprints suggest mitochondrial oxidative damage underlies multiple complex I losses in fungi.</title>
        <authorList>
            <person name="Schikora-Tamarit M.A."/>
            <person name="Marcet-Houben M."/>
            <person name="Nosek J."/>
            <person name="Gabaldon T."/>
        </authorList>
    </citation>
    <scope>NUCLEOTIDE SEQUENCE</scope>
    <source>
        <strain evidence="2">CBS6075</strain>
    </source>
</reference>
<keyword evidence="3" id="KW-1185">Reference proteome</keyword>
<accession>A0A9P8PDF3</accession>
<keyword evidence="1" id="KW-0472">Membrane</keyword>
<dbReference type="GeneID" id="70233328"/>
<dbReference type="AlphaFoldDB" id="A0A9P8PDF3"/>
<reference evidence="2" key="2">
    <citation type="submission" date="2021-01" db="EMBL/GenBank/DDBJ databases">
        <authorList>
            <person name="Schikora-Tamarit M.A."/>
        </authorList>
    </citation>
    <scope>NUCLEOTIDE SEQUENCE</scope>
    <source>
        <strain evidence="2">CBS6075</strain>
    </source>
</reference>
<evidence type="ECO:0000256" key="1">
    <source>
        <dbReference type="SAM" id="Phobius"/>
    </source>
</evidence>
<feature type="transmembrane region" description="Helical" evidence="1">
    <location>
        <begin position="48"/>
        <end position="67"/>
    </location>
</feature>
<organism evidence="2 3">
    <name type="scientific">Ogataea philodendri</name>
    <dbReference type="NCBI Taxonomy" id="1378263"/>
    <lineage>
        <taxon>Eukaryota</taxon>
        <taxon>Fungi</taxon>
        <taxon>Dikarya</taxon>
        <taxon>Ascomycota</taxon>
        <taxon>Saccharomycotina</taxon>
        <taxon>Pichiomycetes</taxon>
        <taxon>Pichiales</taxon>
        <taxon>Pichiaceae</taxon>
        <taxon>Ogataea</taxon>
    </lineage>
</organism>
<evidence type="ECO:0000313" key="3">
    <source>
        <dbReference type="Proteomes" id="UP000769157"/>
    </source>
</evidence>
<dbReference type="EMBL" id="JAEUBE010000137">
    <property type="protein sequence ID" value="KAH3669239.1"/>
    <property type="molecule type" value="Genomic_DNA"/>
</dbReference>
<comment type="caution">
    <text evidence="2">The sequence shown here is derived from an EMBL/GenBank/DDBJ whole genome shotgun (WGS) entry which is preliminary data.</text>
</comment>
<sequence length="100" mass="11196">MELVYRSSSVSAFFLSGTYDFKTFRSSDPDAPFWNNDELKMLVYTGPYLMLGVMFLNVSGPLSVFCFDGQKAFGTIDDWEQLDLGGVFSGFVSARLAVFE</sequence>
<dbReference type="Proteomes" id="UP000769157">
    <property type="component" value="Unassembled WGS sequence"/>
</dbReference>
<evidence type="ECO:0000313" key="2">
    <source>
        <dbReference type="EMBL" id="KAH3669239.1"/>
    </source>
</evidence>
<dbReference type="RefSeq" id="XP_046063502.1">
    <property type="nucleotide sequence ID" value="XM_046202113.1"/>
</dbReference>
<gene>
    <name evidence="2" type="ORF">OGAPHI_001360</name>
</gene>
<name>A0A9P8PDF3_9ASCO</name>
<keyword evidence="1" id="KW-0812">Transmembrane</keyword>